<evidence type="ECO:0000313" key="1">
    <source>
        <dbReference type="EMBL" id="NHN30826.1"/>
    </source>
</evidence>
<proteinExistence type="predicted"/>
<evidence type="ECO:0000313" key="2">
    <source>
        <dbReference type="Proteomes" id="UP001165962"/>
    </source>
</evidence>
<reference evidence="1" key="1">
    <citation type="submission" date="2020-03" db="EMBL/GenBank/DDBJ databases">
        <title>Draft sequencing of Paenibacilllus sp. S3N08.</title>
        <authorList>
            <person name="Kim D.-U."/>
        </authorList>
    </citation>
    <scope>NUCLEOTIDE SEQUENCE</scope>
    <source>
        <strain evidence="1">S3N08</strain>
    </source>
</reference>
<accession>A0ABX0J604</accession>
<comment type="caution">
    <text evidence="1">The sequence shown here is derived from an EMBL/GenBank/DDBJ whole genome shotgun (WGS) entry which is preliminary data.</text>
</comment>
<dbReference type="EMBL" id="JAAOIW010000004">
    <property type="protein sequence ID" value="NHN30826.1"/>
    <property type="molecule type" value="Genomic_DNA"/>
</dbReference>
<sequence>MKMGTKYEVVFKQNKSIVLVLTDFLDWTSAMEAIKAQRDGGLVFDTAEIYEGRGKSRYLVNTERNG</sequence>
<keyword evidence="2" id="KW-1185">Reference proteome</keyword>
<gene>
    <name evidence="1" type="ORF">G9U52_13380</name>
</gene>
<organism evidence="1 2">
    <name type="scientific">Paenibacillus agricola</name>
    <dbReference type="NCBI Taxonomy" id="2716264"/>
    <lineage>
        <taxon>Bacteria</taxon>
        <taxon>Bacillati</taxon>
        <taxon>Bacillota</taxon>
        <taxon>Bacilli</taxon>
        <taxon>Bacillales</taxon>
        <taxon>Paenibacillaceae</taxon>
        <taxon>Paenibacillus</taxon>
    </lineage>
</organism>
<name>A0ABX0J604_9BACL</name>
<dbReference type="RefSeq" id="WP_166150217.1">
    <property type="nucleotide sequence ID" value="NZ_JAAOIW010000004.1"/>
</dbReference>
<protein>
    <submittedName>
        <fullName evidence="1">Uncharacterized protein</fullName>
    </submittedName>
</protein>
<dbReference type="Proteomes" id="UP001165962">
    <property type="component" value="Unassembled WGS sequence"/>
</dbReference>